<dbReference type="EMBL" id="KN824323">
    <property type="protein sequence ID" value="KIM24528.1"/>
    <property type="molecule type" value="Genomic_DNA"/>
</dbReference>
<feature type="compositionally biased region" description="Basic and acidic residues" evidence="1">
    <location>
        <begin position="1"/>
        <end position="10"/>
    </location>
</feature>
<feature type="region of interest" description="Disordered" evidence="1">
    <location>
        <begin position="126"/>
        <end position="187"/>
    </location>
</feature>
<organism evidence="2 3">
    <name type="scientific">Serendipita vermifera MAFF 305830</name>
    <dbReference type="NCBI Taxonomy" id="933852"/>
    <lineage>
        <taxon>Eukaryota</taxon>
        <taxon>Fungi</taxon>
        <taxon>Dikarya</taxon>
        <taxon>Basidiomycota</taxon>
        <taxon>Agaricomycotina</taxon>
        <taxon>Agaricomycetes</taxon>
        <taxon>Sebacinales</taxon>
        <taxon>Serendipitaceae</taxon>
        <taxon>Serendipita</taxon>
    </lineage>
</organism>
<evidence type="ECO:0000313" key="3">
    <source>
        <dbReference type="Proteomes" id="UP000054097"/>
    </source>
</evidence>
<sequence>MQQQQHDEAHNRHHQKDPLNQHQQRTKPELSLRHLRLRLRSTRLRQCRAFQQPNREQNRDHWRGEDYHHHYEQQENVHSKESLQGSSGRLADNKAERKEYLPRRGNYPGFATYRYRDLIARQQEKWNRAGKAKGQSSSKVASPPAQPSEYLEEVEADERPRAKGRDASGSQPKATRSGGGSRKCTNGRSKATGADLYVARMTRSGTLGNAMPCWRCLEWCKWAGVKRVFHYSIEEEDQHAAVGKGKGKEKAKVGKWICVKVNDVRPEDCYWTQGDGRILGYE</sequence>
<evidence type="ECO:0008006" key="4">
    <source>
        <dbReference type="Google" id="ProtNLM"/>
    </source>
</evidence>
<dbReference type="OrthoDB" id="9972196at2759"/>
<evidence type="ECO:0000313" key="2">
    <source>
        <dbReference type="EMBL" id="KIM24528.1"/>
    </source>
</evidence>
<reference evidence="3" key="2">
    <citation type="submission" date="2015-01" db="EMBL/GenBank/DDBJ databases">
        <title>Evolutionary Origins and Diversification of the Mycorrhizal Mutualists.</title>
        <authorList>
            <consortium name="DOE Joint Genome Institute"/>
            <consortium name="Mycorrhizal Genomics Consortium"/>
            <person name="Kohler A."/>
            <person name="Kuo A."/>
            <person name="Nagy L.G."/>
            <person name="Floudas D."/>
            <person name="Copeland A."/>
            <person name="Barry K.W."/>
            <person name="Cichocki N."/>
            <person name="Veneault-Fourrey C."/>
            <person name="LaButti K."/>
            <person name="Lindquist E.A."/>
            <person name="Lipzen A."/>
            <person name="Lundell T."/>
            <person name="Morin E."/>
            <person name="Murat C."/>
            <person name="Riley R."/>
            <person name="Ohm R."/>
            <person name="Sun H."/>
            <person name="Tunlid A."/>
            <person name="Henrissat B."/>
            <person name="Grigoriev I.V."/>
            <person name="Hibbett D.S."/>
            <person name="Martin F."/>
        </authorList>
    </citation>
    <scope>NUCLEOTIDE SEQUENCE [LARGE SCALE GENOMIC DNA]</scope>
    <source>
        <strain evidence="3">MAFF 305830</strain>
    </source>
</reference>
<accession>A0A0C2WDH5</accession>
<dbReference type="AlphaFoldDB" id="A0A0C2WDH5"/>
<name>A0A0C2WDH5_SERVB</name>
<protein>
    <recommendedName>
        <fullName evidence="4">CMP/dCMP-type deaminase domain-containing protein</fullName>
    </recommendedName>
</protein>
<evidence type="ECO:0000256" key="1">
    <source>
        <dbReference type="SAM" id="MobiDB-lite"/>
    </source>
</evidence>
<feature type="compositionally biased region" description="Basic and acidic residues" evidence="1">
    <location>
        <begin position="157"/>
        <end position="166"/>
    </location>
</feature>
<dbReference type="HOGENOM" id="CLU_987530_0_0_1"/>
<dbReference type="Proteomes" id="UP000054097">
    <property type="component" value="Unassembled WGS sequence"/>
</dbReference>
<gene>
    <name evidence="2" type="ORF">M408DRAFT_232497</name>
</gene>
<reference evidence="2 3" key="1">
    <citation type="submission" date="2014-04" db="EMBL/GenBank/DDBJ databases">
        <authorList>
            <consortium name="DOE Joint Genome Institute"/>
            <person name="Kuo A."/>
            <person name="Zuccaro A."/>
            <person name="Kohler A."/>
            <person name="Nagy L.G."/>
            <person name="Floudas D."/>
            <person name="Copeland A."/>
            <person name="Barry K.W."/>
            <person name="Cichocki N."/>
            <person name="Veneault-Fourrey C."/>
            <person name="LaButti K."/>
            <person name="Lindquist E.A."/>
            <person name="Lipzen A."/>
            <person name="Lundell T."/>
            <person name="Morin E."/>
            <person name="Murat C."/>
            <person name="Sun H."/>
            <person name="Tunlid A."/>
            <person name="Henrissat B."/>
            <person name="Grigoriev I.V."/>
            <person name="Hibbett D.S."/>
            <person name="Martin F."/>
            <person name="Nordberg H.P."/>
            <person name="Cantor M.N."/>
            <person name="Hua S.X."/>
        </authorList>
    </citation>
    <scope>NUCLEOTIDE SEQUENCE [LARGE SCALE GENOMIC DNA]</scope>
    <source>
        <strain evidence="2 3">MAFF 305830</strain>
    </source>
</reference>
<feature type="region of interest" description="Disordered" evidence="1">
    <location>
        <begin position="1"/>
        <end position="32"/>
    </location>
</feature>
<feature type="compositionally biased region" description="Basic and acidic residues" evidence="1">
    <location>
        <begin position="91"/>
        <end position="102"/>
    </location>
</feature>
<keyword evidence="3" id="KW-1185">Reference proteome</keyword>
<feature type="region of interest" description="Disordered" evidence="1">
    <location>
        <begin position="73"/>
        <end position="107"/>
    </location>
</feature>
<proteinExistence type="predicted"/>